<keyword evidence="12" id="KW-1185">Reference proteome</keyword>
<feature type="region of interest" description="Disordered" evidence="10">
    <location>
        <begin position="966"/>
        <end position="991"/>
    </location>
</feature>
<dbReference type="HOGENOM" id="CLU_301551_0_0_1"/>
<feature type="region of interest" description="Disordered" evidence="10">
    <location>
        <begin position="758"/>
        <end position="789"/>
    </location>
</feature>
<protein>
    <submittedName>
        <fullName evidence="11">Uncharacterized protein</fullName>
    </submittedName>
</protein>
<feature type="compositionally biased region" description="Polar residues" evidence="10">
    <location>
        <begin position="917"/>
        <end position="927"/>
    </location>
</feature>
<accession>T1HKZ9</accession>
<dbReference type="VEuPathDB" id="VectorBase:RPRC004723"/>
<feature type="compositionally biased region" description="Basic and acidic residues" evidence="10">
    <location>
        <begin position="928"/>
        <end position="942"/>
    </location>
</feature>
<feature type="region of interest" description="Disordered" evidence="10">
    <location>
        <begin position="205"/>
        <end position="360"/>
    </location>
</feature>
<dbReference type="STRING" id="13249.T1HKZ9"/>
<feature type="compositionally biased region" description="Pro residues" evidence="10">
    <location>
        <begin position="212"/>
        <end position="224"/>
    </location>
</feature>
<dbReference type="EnsemblMetazoa" id="RPRC004723-RA">
    <property type="protein sequence ID" value="RPRC004723-PA"/>
    <property type="gene ID" value="RPRC004723"/>
</dbReference>
<keyword evidence="7" id="KW-0238">DNA-binding</keyword>
<feature type="region of interest" description="Disordered" evidence="10">
    <location>
        <begin position="425"/>
        <end position="444"/>
    </location>
</feature>
<dbReference type="PANTHER" id="PTHR46105:SF5">
    <property type="entry name" value="ZINC FINGER AND BTB DOMAIN-CONTAINING PROTEIN 44 ISOFORM X1"/>
    <property type="match status" value="1"/>
</dbReference>
<feature type="region of interest" description="Disordered" evidence="10">
    <location>
        <begin position="389"/>
        <end position="412"/>
    </location>
</feature>
<dbReference type="SUPFAM" id="SSF54695">
    <property type="entry name" value="POZ domain"/>
    <property type="match status" value="1"/>
</dbReference>
<feature type="compositionally biased region" description="Basic and acidic residues" evidence="10">
    <location>
        <begin position="333"/>
        <end position="345"/>
    </location>
</feature>
<dbReference type="OMA" id="RAYTSHY"/>
<keyword evidence="4" id="KW-0863">Zinc-finger</keyword>
<keyword evidence="9" id="KW-0539">Nucleus</keyword>
<evidence type="ECO:0000256" key="6">
    <source>
        <dbReference type="ARBA" id="ARBA00023015"/>
    </source>
</evidence>
<feature type="compositionally biased region" description="Polar residues" evidence="10">
    <location>
        <begin position="390"/>
        <end position="402"/>
    </location>
</feature>
<keyword evidence="5" id="KW-0862">Zinc</keyword>
<dbReference type="Gene3D" id="3.30.160.60">
    <property type="entry name" value="Classic Zinc Finger"/>
    <property type="match status" value="1"/>
</dbReference>
<dbReference type="PANTHER" id="PTHR46105">
    <property type="entry name" value="AGAP004733-PA"/>
    <property type="match status" value="1"/>
</dbReference>
<dbReference type="GO" id="GO:0000978">
    <property type="term" value="F:RNA polymerase II cis-regulatory region sequence-specific DNA binding"/>
    <property type="evidence" value="ECO:0007669"/>
    <property type="project" value="TreeGrafter"/>
</dbReference>
<dbReference type="GO" id="GO:0000981">
    <property type="term" value="F:DNA-binding transcription factor activity, RNA polymerase II-specific"/>
    <property type="evidence" value="ECO:0007669"/>
    <property type="project" value="TreeGrafter"/>
</dbReference>
<evidence type="ECO:0000256" key="5">
    <source>
        <dbReference type="ARBA" id="ARBA00022833"/>
    </source>
</evidence>
<dbReference type="PROSITE" id="PS50097">
    <property type="entry name" value="BTB"/>
    <property type="match status" value="1"/>
</dbReference>
<dbReference type="GO" id="GO:0005634">
    <property type="term" value="C:nucleus"/>
    <property type="evidence" value="ECO:0007669"/>
    <property type="project" value="UniProtKB-SubCell"/>
</dbReference>
<evidence type="ECO:0000256" key="9">
    <source>
        <dbReference type="ARBA" id="ARBA00023242"/>
    </source>
</evidence>
<feature type="region of interest" description="Disordered" evidence="10">
    <location>
        <begin position="915"/>
        <end position="942"/>
    </location>
</feature>
<evidence type="ECO:0000256" key="10">
    <source>
        <dbReference type="SAM" id="MobiDB-lite"/>
    </source>
</evidence>
<name>T1HKZ9_RHOPR</name>
<dbReference type="SUPFAM" id="SSF57667">
    <property type="entry name" value="beta-beta-alpha zinc fingers"/>
    <property type="match status" value="1"/>
</dbReference>
<evidence type="ECO:0000256" key="8">
    <source>
        <dbReference type="ARBA" id="ARBA00023163"/>
    </source>
</evidence>
<evidence type="ECO:0000256" key="3">
    <source>
        <dbReference type="ARBA" id="ARBA00022737"/>
    </source>
</evidence>
<evidence type="ECO:0000256" key="2">
    <source>
        <dbReference type="ARBA" id="ARBA00022723"/>
    </source>
</evidence>
<evidence type="ECO:0000313" key="12">
    <source>
        <dbReference type="Proteomes" id="UP000015103"/>
    </source>
</evidence>
<evidence type="ECO:0000313" key="11">
    <source>
        <dbReference type="EnsemblMetazoa" id="RPRC004723-PA"/>
    </source>
</evidence>
<feature type="compositionally biased region" description="Acidic residues" evidence="10">
    <location>
        <begin position="289"/>
        <end position="299"/>
    </location>
</feature>
<feature type="compositionally biased region" description="Acidic residues" evidence="10">
    <location>
        <begin position="967"/>
        <end position="979"/>
    </location>
</feature>
<organism evidence="11 12">
    <name type="scientific">Rhodnius prolixus</name>
    <name type="common">Triatomid bug</name>
    <dbReference type="NCBI Taxonomy" id="13249"/>
    <lineage>
        <taxon>Eukaryota</taxon>
        <taxon>Metazoa</taxon>
        <taxon>Ecdysozoa</taxon>
        <taxon>Arthropoda</taxon>
        <taxon>Hexapoda</taxon>
        <taxon>Insecta</taxon>
        <taxon>Pterygota</taxon>
        <taxon>Neoptera</taxon>
        <taxon>Paraneoptera</taxon>
        <taxon>Hemiptera</taxon>
        <taxon>Heteroptera</taxon>
        <taxon>Panheteroptera</taxon>
        <taxon>Cimicomorpha</taxon>
        <taxon>Reduviidae</taxon>
        <taxon>Triatominae</taxon>
        <taxon>Rhodnius</taxon>
    </lineage>
</organism>
<dbReference type="GO" id="GO:0008270">
    <property type="term" value="F:zinc ion binding"/>
    <property type="evidence" value="ECO:0007669"/>
    <property type="project" value="UniProtKB-KW"/>
</dbReference>
<keyword evidence="3" id="KW-0677">Repeat</keyword>
<comment type="subcellular location">
    <subcellularLocation>
        <location evidence="1">Nucleus</location>
    </subcellularLocation>
</comment>
<feature type="compositionally biased region" description="Low complexity" evidence="10">
    <location>
        <begin position="428"/>
        <end position="443"/>
    </location>
</feature>
<dbReference type="Gene3D" id="3.30.710.10">
    <property type="entry name" value="Potassium Channel Kv1.1, Chain A"/>
    <property type="match status" value="1"/>
</dbReference>
<dbReference type="SMART" id="SM00225">
    <property type="entry name" value="BTB"/>
    <property type="match status" value="1"/>
</dbReference>
<dbReference type="EMBL" id="ACPB03016751">
    <property type="status" value="NOT_ANNOTATED_CDS"/>
    <property type="molecule type" value="Genomic_DNA"/>
</dbReference>
<dbReference type="FunCoup" id="T1HKZ9">
    <property type="interactions" value="107"/>
</dbReference>
<dbReference type="SMART" id="SM00355">
    <property type="entry name" value="ZnF_C2H2"/>
    <property type="match status" value="5"/>
</dbReference>
<sequence length="991" mass="109226">MATDSKQNLKQLRVDNWAVFFLQRLQLLFAKGDCCDLTLKFVSGQELKVHRLVLSTSTSFFESMESNGNIINLPESLPYSVVQPIINFLYSGRLEFKAELHSQLLAIAKIMKLAILARILIAQKNENGVGDHLSPSSKVVDIKKVQIKTPSPNKTSTSSSYVNIIAGKNVKDEEPGPTRFEWPDEESCNNMLMATPSFTSLSYESAPVITPSTPPRPSSPPSLPPTSLKRRVMPPVSSIPDKIFKADGNTPSSDNELKNPDNIVSENTNVSDDDDDDDGHFETIHTYGDSDDDIEDTPSETESPVSSLKPILKPMTDTPLQTPSKKVRFSFAPEDKENKNEKTAENVETPQQKSSEKKGITNHAKIIQEVLKKYPDLVKNNKNIKLKITAPSSASKQNTVTPDTKKRSVQSKSSYIVLKSTVKNEAVTPSSSESTEKPPGTTPLMEKIKGPWKCETCVNGNDPLKFESYYEFRKHLQETHSEKGDSKICEYCGYKASKRNLHLYHLYTKHGVDPPKNVKFPKCTQCSYIALSESLLVKHLNSHQIAKDLTCQLCNTTFRTYSSLHVHSLTCKPNSEVRSYPCPNCKKIFKTNVSLNAHVKVCTVNQKDADDGGGGSQSNNDVIEVPIIETVEMSKGEHALVQIPSGIILTETPNVALLPSSESEALNNVASSIATSIGLTVAIPQEHQQAVILLDGNSQFFLQGNESVVVSHENDVEEYIVPELLRDEMGQIYTTQNVPYTVSSTGVITCPVMSIQSTNEMDKGKESESSSTTLISAGDHNYADGELKDRSDLNIQTSILGSPESHLESSNTRVEIKDSHAEDIVAELEKALQSPEPPSDTLEDNTVEATSISNTCIEDPTVEHNPDVEHIEPVQCAPSDEGSAVDISLNSHSEIMSSETSESKTNVELMLSRESESNVSLSETTNIESDRGPEEVKTDSPLKKTTLIDIETNESDKAISLVRDWGFDNEEDTEDDVEDSEIKPSRPTVDF</sequence>
<keyword evidence="6" id="KW-0805">Transcription regulation</keyword>
<evidence type="ECO:0000256" key="1">
    <source>
        <dbReference type="ARBA" id="ARBA00004123"/>
    </source>
</evidence>
<reference evidence="11" key="1">
    <citation type="submission" date="2015-05" db="UniProtKB">
        <authorList>
            <consortium name="EnsemblMetazoa"/>
        </authorList>
    </citation>
    <scope>IDENTIFICATION</scope>
</reference>
<dbReference type="Pfam" id="PF00651">
    <property type="entry name" value="BTB"/>
    <property type="match status" value="1"/>
</dbReference>
<proteinExistence type="predicted"/>
<dbReference type="AlphaFoldDB" id="T1HKZ9"/>
<dbReference type="InterPro" id="IPR013087">
    <property type="entry name" value="Znf_C2H2_type"/>
</dbReference>
<dbReference type="PROSITE" id="PS50157">
    <property type="entry name" value="ZINC_FINGER_C2H2_2"/>
    <property type="match status" value="1"/>
</dbReference>
<evidence type="ECO:0000256" key="4">
    <source>
        <dbReference type="ARBA" id="ARBA00022771"/>
    </source>
</evidence>
<keyword evidence="8" id="KW-0804">Transcription</keyword>
<dbReference type="InterPro" id="IPR011333">
    <property type="entry name" value="SKP1/BTB/POZ_sf"/>
</dbReference>
<dbReference type="InterPro" id="IPR036236">
    <property type="entry name" value="Znf_C2H2_sf"/>
</dbReference>
<dbReference type="eggNOG" id="KOG1181">
    <property type="taxonomic scope" value="Eukaryota"/>
</dbReference>
<keyword evidence="2" id="KW-0479">Metal-binding</keyword>
<evidence type="ECO:0000256" key="7">
    <source>
        <dbReference type="ARBA" id="ARBA00023125"/>
    </source>
</evidence>
<dbReference type="InterPro" id="IPR050457">
    <property type="entry name" value="ZnFinger_BTB_dom_contain"/>
</dbReference>
<dbReference type="Proteomes" id="UP000015103">
    <property type="component" value="Unassembled WGS sequence"/>
</dbReference>
<dbReference type="InterPro" id="IPR000210">
    <property type="entry name" value="BTB/POZ_dom"/>
</dbReference>
<dbReference type="InParanoid" id="T1HKZ9"/>